<name>A0A8S1T1B0_PAROT</name>
<dbReference type="OrthoDB" id="298209at2759"/>
<gene>
    <name evidence="1" type="ORF">POCTA_138.1.T0200127</name>
</gene>
<proteinExistence type="predicted"/>
<reference evidence="1" key="1">
    <citation type="submission" date="2021-01" db="EMBL/GenBank/DDBJ databases">
        <authorList>
            <consortium name="Genoscope - CEA"/>
            <person name="William W."/>
        </authorList>
    </citation>
    <scope>NUCLEOTIDE SEQUENCE</scope>
</reference>
<sequence length="366" mass="42738">MQSKQGHSYLWSHKSSKSECIKKTVNHLNYSIPCINCDSLIPTVDVDKHTQLCQANTPPHSSQSKDLTAMEETDIKLKKLRQSIVIQSKTETNTHNKKYLIRAADLCTQILKLQNLDNREFQKILDISEEIKMITESYKGVLLVQLFLERLHSLSLVKQQNMKSLIQEQYQLINNLQKRNIQDIDKQSFNFLINKEEQTNVQQRLGYQAQTSTNYLRQNEIFRKTQITKFSRENQKQTVCELKSEILTKMSSSQCEEEVQGGEDIQNSNNYQRLFYSKCLNMKAQLSNIDPAQKVPLCVLFKEVLSRRIPITQWNQFILSAFDKPSQYLEQQKQNLFNQASAFQNSAKQFAINSNFKERLRNLKII</sequence>
<keyword evidence="2" id="KW-1185">Reference proteome</keyword>
<dbReference type="EMBL" id="CAJJDP010000020">
    <property type="protein sequence ID" value="CAD8147641.1"/>
    <property type="molecule type" value="Genomic_DNA"/>
</dbReference>
<organism evidence="1 2">
    <name type="scientific">Paramecium octaurelia</name>
    <dbReference type="NCBI Taxonomy" id="43137"/>
    <lineage>
        <taxon>Eukaryota</taxon>
        <taxon>Sar</taxon>
        <taxon>Alveolata</taxon>
        <taxon>Ciliophora</taxon>
        <taxon>Intramacronucleata</taxon>
        <taxon>Oligohymenophorea</taxon>
        <taxon>Peniculida</taxon>
        <taxon>Parameciidae</taxon>
        <taxon>Paramecium</taxon>
    </lineage>
</organism>
<dbReference type="AlphaFoldDB" id="A0A8S1T1B0"/>
<evidence type="ECO:0000313" key="1">
    <source>
        <dbReference type="EMBL" id="CAD8147641.1"/>
    </source>
</evidence>
<dbReference type="Proteomes" id="UP000683925">
    <property type="component" value="Unassembled WGS sequence"/>
</dbReference>
<comment type="caution">
    <text evidence="1">The sequence shown here is derived from an EMBL/GenBank/DDBJ whole genome shotgun (WGS) entry which is preliminary data.</text>
</comment>
<dbReference type="OMA" id="HTQLCQA"/>
<evidence type="ECO:0000313" key="2">
    <source>
        <dbReference type="Proteomes" id="UP000683925"/>
    </source>
</evidence>
<protein>
    <submittedName>
        <fullName evidence="1">Uncharacterized protein</fullName>
    </submittedName>
</protein>
<accession>A0A8S1T1B0</accession>